<comment type="caution">
    <text evidence="2">The sequence shown here is derived from an EMBL/GenBank/DDBJ whole genome shotgun (WGS) entry which is preliminary data.</text>
</comment>
<name>A0AAV7GR56_DENCH</name>
<evidence type="ECO:0000313" key="3">
    <source>
        <dbReference type="Proteomes" id="UP000775213"/>
    </source>
</evidence>
<protein>
    <submittedName>
        <fullName evidence="2">Uncharacterized protein</fullName>
    </submittedName>
</protein>
<feature type="region of interest" description="Disordered" evidence="1">
    <location>
        <begin position="34"/>
        <end position="55"/>
    </location>
</feature>
<dbReference type="AlphaFoldDB" id="A0AAV7GR56"/>
<proteinExistence type="predicted"/>
<sequence>MDARQKADVTWRSDRRLLLLESRVQDRHYMETGQKADVTWRSSRRPTSLGSQVQDRRHLEAGQKADITWRSGRRPTSLGGRAEDRRHSEVRCKTDVTLRSGRRPTSLGGCLIPFHRNHRRRLLHWYTDVLAASPSNLITLSGLATCHTIVVSIPSNAEHILTTFYCVGERSMPYANKYI</sequence>
<accession>A0AAV7GR56</accession>
<reference evidence="2 3" key="1">
    <citation type="journal article" date="2021" name="Hortic Res">
        <title>Chromosome-scale assembly of the Dendrobium chrysotoxum genome enhances the understanding of orchid evolution.</title>
        <authorList>
            <person name="Zhang Y."/>
            <person name="Zhang G.Q."/>
            <person name="Zhang D."/>
            <person name="Liu X.D."/>
            <person name="Xu X.Y."/>
            <person name="Sun W.H."/>
            <person name="Yu X."/>
            <person name="Zhu X."/>
            <person name="Wang Z.W."/>
            <person name="Zhao X."/>
            <person name="Zhong W.Y."/>
            <person name="Chen H."/>
            <person name="Yin W.L."/>
            <person name="Huang T."/>
            <person name="Niu S.C."/>
            <person name="Liu Z.J."/>
        </authorList>
    </citation>
    <scope>NUCLEOTIDE SEQUENCE [LARGE SCALE GENOMIC DNA]</scope>
    <source>
        <strain evidence="2">Lindl</strain>
    </source>
</reference>
<evidence type="ECO:0000313" key="2">
    <source>
        <dbReference type="EMBL" id="KAH0464310.1"/>
    </source>
</evidence>
<dbReference type="EMBL" id="JAGFBR010000007">
    <property type="protein sequence ID" value="KAH0464310.1"/>
    <property type="molecule type" value="Genomic_DNA"/>
</dbReference>
<gene>
    <name evidence="2" type="ORF">IEQ34_007096</name>
</gene>
<evidence type="ECO:0000256" key="1">
    <source>
        <dbReference type="SAM" id="MobiDB-lite"/>
    </source>
</evidence>
<keyword evidence="3" id="KW-1185">Reference proteome</keyword>
<dbReference type="Proteomes" id="UP000775213">
    <property type="component" value="Unassembled WGS sequence"/>
</dbReference>
<organism evidence="2 3">
    <name type="scientific">Dendrobium chrysotoxum</name>
    <name type="common">Orchid</name>
    <dbReference type="NCBI Taxonomy" id="161865"/>
    <lineage>
        <taxon>Eukaryota</taxon>
        <taxon>Viridiplantae</taxon>
        <taxon>Streptophyta</taxon>
        <taxon>Embryophyta</taxon>
        <taxon>Tracheophyta</taxon>
        <taxon>Spermatophyta</taxon>
        <taxon>Magnoliopsida</taxon>
        <taxon>Liliopsida</taxon>
        <taxon>Asparagales</taxon>
        <taxon>Orchidaceae</taxon>
        <taxon>Epidendroideae</taxon>
        <taxon>Malaxideae</taxon>
        <taxon>Dendrobiinae</taxon>
        <taxon>Dendrobium</taxon>
    </lineage>
</organism>